<organism evidence="6 7">
    <name type="scientific">Buttiauxella noackiae ATCC 51607</name>
    <dbReference type="NCBI Taxonomy" id="1354255"/>
    <lineage>
        <taxon>Bacteria</taxon>
        <taxon>Pseudomonadati</taxon>
        <taxon>Pseudomonadota</taxon>
        <taxon>Gammaproteobacteria</taxon>
        <taxon>Enterobacterales</taxon>
        <taxon>Enterobacteriaceae</taxon>
        <taxon>Buttiauxella</taxon>
    </lineage>
</organism>
<dbReference type="GO" id="GO:0009289">
    <property type="term" value="C:pilus"/>
    <property type="evidence" value="ECO:0007669"/>
    <property type="project" value="UniProtKB-SubCell"/>
</dbReference>
<reference evidence="6 7" key="1">
    <citation type="submission" date="2016-04" db="EMBL/GenBank/DDBJ databases">
        <title>ATOL: Assembling a taxonomically balanced genome-scale reconstruction of the evolutionary history of the Enterobacteriaceae.</title>
        <authorList>
            <person name="Plunkett G.III."/>
            <person name="Neeno-Eckwall E.C."/>
            <person name="Glasner J.D."/>
            <person name="Perna N.T."/>
        </authorList>
    </citation>
    <scope>NUCLEOTIDE SEQUENCE [LARGE SCALE GENOMIC DNA]</scope>
    <source>
        <strain evidence="6 7">ATCC 51607</strain>
    </source>
</reference>
<comment type="subcellular location">
    <subcellularLocation>
        <location evidence="1">Fimbrium</location>
    </subcellularLocation>
</comment>
<dbReference type="PANTHER" id="PTHR33420">
    <property type="entry name" value="FIMBRIAL SUBUNIT ELFA-RELATED"/>
    <property type="match status" value="1"/>
</dbReference>
<evidence type="ECO:0000256" key="4">
    <source>
        <dbReference type="ARBA" id="ARBA00023263"/>
    </source>
</evidence>
<dbReference type="InterPro" id="IPR039458">
    <property type="entry name" value="FimA-like"/>
</dbReference>
<evidence type="ECO:0000313" key="7">
    <source>
        <dbReference type="Proteomes" id="UP000078286"/>
    </source>
</evidence>
<dbReference type="InterPro" id="IPR050263">
    <property type="entry name" value="Bact_Fimbrial_Adh_Pro"/>
</dbReference>
<sequence length="191" mass="19296">MKKLAIVTSIISALSLINVAQAGQEILFHGEITESTCESSIAGGSDVTLPTVSSTSLDGAVGATAGRTQFVIDVTGCTLVAGKTKVAAYFNASSNGSANVDSTTGYLTNLSEGATGGAEGVMLQLVDGTSLAPIKVGYASQSTDSGTGFQTVVGSPNGTARLNYFVEYVKAATTVGAGTVEGKVIYDLMYK</sequence>
<comment type="similarity">
    <text evidence="2">Belongs to the fimbrial protein family.</text>
</comment>
<gene>
    <name evidence="6" type="ORF">M979_3389</name>
</gene>
<dbReference type="PATRIC" id="fig|1354255.3.peg.3491"/>
<evidence type="ECO:0000256" key="5">
    <source>
        <dbReference type="SAM" id="SignalP"/>
    </source>
</evidence>
<accession>A0A1B7HJ66</accession>
<feature type="chain" id="PRO_5008593002" evidence="5">
    <location>
        <begin position="23"/>
        <end position="191"/>
    </location>
</feature>
<dbReference type="InterPro" id="IPR008966">
    <property type="entry name" value="Adhesion_dom_sf"/>
</dbReference>
<dbReference type="SUPFAM" id="SSF49401">
    <property type="entry name" value="Bacterial adhesins"/>
    <property type="match status" value="1"/>
</dbReference>
<dbReference type="AlphaFoldDB" id="A0A1B7HJ66"/>
<dbReference type="GO" id="GO:0043709">
    <property type="term" value="P:cell adhesion involved in single-species biofilm formation"/>
    <property type="evidence" value="ECO:0007669"/>
    <property type="project" value="TreeGrafter"/>
</dbReference>
<dbReference type="Pfam" id="PF16970">
    <property type="entry name" value="FimA"/>
    <property type="match status" value="1"/>
</dbReference>
<feature type="signal peptide" evidence="5">
    <location>
        <begin position="1"/>
        <end position="22"/>
    </location>
</feature>
<evidence type="ECO:0000256" key="1">
    <source>
        <dbReference type="ARBA" id="ARBA00004561"/>
    </source>
</evidence>
<dbReference type="RefSeq" id="WP_064555747.1">
    <property type="nucleotide sequence ID" value="NZ_LXEO01000050.1"/>
</dbReference>
<dbReference type="Gene3D" id="2.60.40.1090">
    <property type="entry name" value="Fimbrial-type adhesion domain"/>
    <property type="match status" value="1"/>
</dbReference>
<dbReference type="PANTHER" id="PTHR33420:SF3">
    <property type="entry name" value="FIMBRIAL SUBUNIT ELFA"/>
    <property type="match status" value="1"/>
</dbReference>
<name>A0A1B7HJ66_9ENTR</name>
<dbReference type="InterPro" id="IPR036937">
    <property type="entry name" value="Adhesion_dom_fimbrial_sf"/>
</dbReference>
<keyword evidence="3 5" id="KW-0732">Signal</keyword>
<keyword evidence="7" id="KW-1185">Reference proteome</keyword>
<protein>
    <submittedName>
        <fullName evidence="6">Putative fimbrial protein</fullName>
    </submittedName>
</protein>
<evidence type="ECO:0000256" key="3">
    <source>
        <dbReference type="ARBA" id="ARBA00022729"/>
    </source>
</evidence>
<comment type="caution">
    <text evidence="6">The sequence shown here is derived from an EMBL/GenBank/DDBJ whole genome shotgun (WGS) entry which is preliminary data.</text>
</comment>
<evidence type="ECO:0000256" key="2">
    <source>
        <dbReference type="ARBA" id="ARBA00006671"/>
    </source>
</evidence>
<dbReference type="Proteomes" id="UP000078286">
    <property type="component" value="Unassembled WGS sequence"/>
</dbReference>
<evidence type="ECO:0000313" key="6">
    <source>
        <dbReference type="EMBL" id="OAT15648.1"/>
    </source>
</evidence>
<proteinExistence type="inferred from homology"/>
<keyword evidence="4" id="KW-0281">Fimbrium</keyword>
<dbReference type="EMBL" id="LXEO01000050">
    <property type="protein sequence ID" value="OAT15648.1"/>
    <property type="molecule type" value="Genomic_DNA"/>
</dbReference>